<dbReference type="AlphaFoldDB" id="A0A6P1MGK9"/>
<dbReference type="SUPFAM" id="SSF54427">
    <property type="entry name" value="NTF2-like"/>
    <property type="match status" value="1"/>
</dbReference>
<dbReference type="RefSeq" id="WP_160629888.1">
    <property type="nucleotide sequence ID" value="NZ_CP047593.1"/>
</dbReference>
<evidence type="ECO:0000313" key="2">
    <source>
        <dbReference type="EMBL" id="QHI70716.1"/>
    </source>
</evidence>
<accession>A0A6P1MGK9</accession>
<dbReference type="EMBL" id="CP047593">
    <property type="protein sequence ID" value="QHI70716.1"/>
    <property type="molecule type" value="Genomic_DNA"/>
</dbReference>
<dbReference type="InterPro" id="IPR048469">
    <property type="entry name" value="YchJ-like_M"/>
</dbReference>
<sequence>MKTMDCPCGSGKRIQECCGKWIAGRKKAPTAETLMRSRYTAYVLEDVDYLVETTLPASRDRTLADDIRHWMKQVQWQRLHVLGTEAGDRSDTEGTVEFIAEFIGPNGTDRHHERSQFKKVHGTWFYVG</sequence>
<dbReference type="KEGG" id="taer:GT409_15135"/>
<dbReference type="Proteomes" id="UP000464954">
    <property type="component" value="Chromosome"/>
</dbReference>
<dbReference type="Pfam" id="PF17775">
    <property type="entry name" value="YchJ_M-like"/>
    <property type="match status" value="1"/>
</dbReference>
<keyword evidence="3" id="KW-1185">Reference proteome</keyword>
<reference evidence="2 3" key="1">
    <citation type="submission" date="2020-01" db="EMBL/GenBank/DDBJ databases">
        <title>Ponticoccus aerotolerans gen. nov., sp. nov., an anaerobic bacterium and proposal of Ponticoccusceae fam. nov., Ponticoccusles ord. nov. and Ponticoccuse classis nov. in the phylum Kiritimatiellaeota.</title>
        <authorList>
            <person name="Zhou L.Y."/>
            <person name="Du Z.J."/>
        </authorList>
    </citation>
    <scope>NUCLEOTIDE SEQUENCE [LARGE SCALE GENOMIC DNA]</scope>
    <source>
        <strain evidence="2 3">S-5007</strain>
    </source>
</reference>
<name>A0A6P1MGK9_9BACT</name>
<protein>
    <submittedName>
        <fullName evidence="2">Zinc chelation protein SecC</fullName>
    </submittedName>
</protein>
<dbReference type="PANTHER" id="PTHR33747">
    <property type="entry name" value="UPF0225 PROTEIN SCO1677"/>
    <property type="match status" value="1"/>
</dbReference>
<dbReference type="PANTHER" id="PTHR33747:SF1">
    <property type="entry name" value="ADENYLATE CYCLASE-ASSOCIATED CAP C-TERMINAL DOMAIN-CONTAINING PROTEIN"/>
    <property type="match status" value="1"/>
</dbReference>
<gene>
    <name evidence="2" type="ORF">GT409_15135</name>
</gene>
<evidence type="ECO:0000259" key="1">
    <source>
        <dbReference type="Pfam" id="PF17775"/>
    </source>
</evidence>
<proteinExistence type="predicted"/>
<feature type="domain" description="YchJ-like middle NTF2-like" evidence="1">
    <location>
        <begin position="30"/>
        <end position="127"/>
    </location>
</feature>
<dbReference type="Gene3D" id="3.10.450.50">
    <property type="match status" value="1"/>
</dbReference>
<dbReference type="InterPro" id="IPR032710">
    <property type="entry name" value="NTF2-like_dom_sf"/>
</dbReference>
<organism evidence="2 3">
    <name type="scientific">Tichowtungia aerotolerans</name>
    <dbReference type="NCBI Taxonomy" id="2697043"/>
    <lineage>
        <taxon>Bacteria</taxon>
        <taxon>Pseudomonadati</taxon>
        <taxon>Kiritimatiellota</taxon>
        <taxon>Tichowtungiia</taxon>
        <taxon>Tichowtungiales</taxon>
        <taxon>Tichowtungiaceae</taxon>
        <taxon>Tichowtungia</taxon>
    </lineage>
</organism>
<evidence type="ECO:0000313" key="3">
    <source>
        <dbReference type="Proteomes" id="UP000464954"/>
    </source>
</evidence>